<comment type="caution">
    <text evidence="2">The sequence shown here is derived from an EMBL/GenBank/DDBJ whole genome shotgun (WGS) entry which is preliminary data.</text>
</comment>
<feature type="compositionally biased region" description="Basic and acidic residues" evidence="1">
    <location>
        <begin position="164"/>
        <end position="178"/>
    </location>
</feature>
<feature type="region of interest" description="Disordered" evidence="1">
    <location>
        <begin position="159"/>
        <end position="194"/>
    </location>
</feature>
<evidence type="ECO:0000256" key="1">
    <source>
        <dbReference type="SAM" id="MobiDB-lite"/>
    </source>
</evidence>
<name>A0A1V6PPH9_9EURO</name>
<keyword evidence="3" id="KW-1185">Reference proteome</keyword>
<evidence type="ECO:0000313" key="2">
    <source>
        <dbReference type="EMBL" id="OQD78884.1"/>
    </source>
</evidence>
<protein>
    <recommendedName>
        <fullName evidence="4">Reverse transcriptase zinc-binding domain-containing protein</fullName>
    </recommendedName>
</protein>
<evidence type="ECO:0000313" key="3">
    <source>
        <dbReference type="Proteomes" id="UP000191672"/>
    </source>
</evidence>
<organism evidence="2 3">
    <name type="scientific">Penicillium antarcticum</name>
    <dbReference type="NCBI Taxonomy" id="416450"/>
    <lineage>
        <taxon>Eukaryota</taxon>
        <taxon>Fungi</taxon>
        <taxon>Dikarya</taxon>
        <taxon>Ascomycota</taxon>
        <taxon>Pezizomycotina</taxon>
        <taxon>Eurotiomycetes</taxon>
        <taxon>Eurotiomycetidae</taxon>
        <taxon>Eurotiales</taxon>
        <taxon>Aspergillaceae</taxon>
        <taxon>Penicillium</taxon>
    </lineage>
</organism>
<dbReference type="EMBL" id="MDYN01000074">
    <property type="protein sequence ID" value="OQD78884.1"/>
    <property type="molecule type" value="Genomic_DNA"/>
</dbReference>
<dbReference type="Proteomes" id="UP000191672">
    <property type="component" value="Unassembled WGS sequence"/>
</dbReference>
<reference evidence="3" key="1">
    <citation type="journal article" date="2017" name="Nat. Microbiol.">
        <title>Global analysis of biosynthetic gene clusters reveals vast potential of secondary metabolite production in Penicillium species.</title>
        <authorList>
            <person name="Nielsen J.C."/>
            <person name="Grijseels S."/>
            <person name="Prigent S."/>
            <person name="Ji B."/>
            <person name="Dainat J."/>
            <person name="Nielsen K.F."/>
            <person name="Frisvad J.C."/>
            <person name="Workman M."/>
            <person name="Nielsen J."/>
        </authorList>
    </citation>
    <scope>NUCLEOTIDE SEQUENCE [LARGE SCALE GENOMIC DNA]</scope>
    <source>
        <strain evidence="3">IBT 31811</strain>
    </source>
</reference>
<accession>A0A1V6PPH9</accession>
<dbReference type="AlphaFoldDB" id="A0A1V6PPH9"/>
<proteinExistence type="predicted"/>
<evidence type="ECO:0008006" key="4">
    <source>
        <dbReference type="Google" id="ProtNLM"/>
    </source>
</evidence>
<gene>
    <name evidence="2" type="ORF">PENANT_c074G05276</name>
</gene>
<dbReference type="STRING" id="416450.A0A1V6PPH9"/>
<sequence length="194" mass="22611">MQCVGSHPWQTRWQVSPSSPLVFQAAAKRMVRARIQDRWRKQWDAERTTQPTKRLVEWPNKKVLRLYEGLSKPRSSIMIQMHSMRITLRHFLYKINAADSDKCPCGKCSQTPKHVLLQCQTFGDLRKQLYDKLFQAGVFNHTDHNTLVSDPLAIRYEESDDETRDLNKAMEQSSKDARYSPPLARTFEDGESLT</sequence>